<feature type="transmembrane region" description="Helical" evidence="1">
    <location>
        <begin position="142"/>
        <end position="162"/>
    </location>
</feature>
<evidence type="ECO:0000256" key="1">
    <source>
        <dbReference type="SAM" id="Phobius"/>
    </source>
</evidence>
<keyword evidence="1" id="KW-1133">Transmembrane helix</keyword>
<feature type="transmembrane region" description="Helical" evidence="1">
    <location>
        <begin position="100"/>
        <end position="122"/>
    </location>
</feature>
<comment type="caution">
    <text evidence="2">The sequence shown here is derived from an EMBL/GenBank/DDBJ whole genome shotgun (WGS) entry which is preliminary data.</text>
</comment>
<reference evidence="2 3" key="1">
    <citation type="submission" date="2019-06" db="EMBL/GenBank/DDBJ databases">
        <title>Whole genome shotgun sequence of Corynebacterium flavescens NBRC 14136.</title>
        <authorList>
            <person name="Hosoyama A."/>
            <person name="Uohara A."/>
            <person name="Ohji S."/>
            <person name="Ichikawa N."/>
        </authorList>
    </citation>
    <scope>NUCLEOTIDE SEQUENCE [LARGE SCALE GENOMIC DNA]</scope>
    <source>
        <strain evidence="2 3">NBRC 14136</strain>
    </source>
</reference>
<sequence length="172" mass="18225">MASTSPLGWKLPRISRSIGYCAGVLALSLCAFSAVGAVWGLLRPELTGHAAKGGGYVLDTVDNVEFTSFITFTLITGAMAMVLALVTYVRAPRLHSAAMIYWLGVVALAATAAFYVLGGVTATHAPADPGEVVHFVPTFSPGVAWVVAPFLAMFSYWSALFINRETEEVAPR</sequence>
<feature type="transmembrane region" description="Helical" evidence="1">
    <location>
        <begin position="66"/>
        <end position="88"/>
    </location>
</feature>
<evidence type="ECO:0000313" key="2">
    <source>
        <dbReference type="EMBL" id="GEB97379.1"/>
    </source>
</evidence>
<gene>
    <name evidence="2" type="ORF">CFL01nite_08740</name>
</gene>
<dbReference type="GeneID" id="82880668"/>
<keyword evidence="1" id="KW-0812">Transmembrane</keyword>
<feature type="transmembrane region" description="Helical" evidence="1">
    <location>
        <begin position="20"/>
        <end position="42"/>
    </location>
</feature>
<evidence type="ECO:0008006" key="4">
    <source>
        <dbReference type="Google" id="ProtNLM"/>
    </source>
</evidence>
<name>A0AB73B6R4_CORFL</name>
<protein>
    <recommendedName>
        <fullName evidence="4">DUF2567 domain-containing protein</fullName>
    </recommendedName>
</protein>
<dbReference type="AlphaFoldDB" id="A0AB73B6R4"/>
<dbReference type="EMBL" id="BJNB01000009">
    <property type="protein sequence ID" value="GEB97379.1"/>
    <property type="molecule type" value="Genomic_DNA"/>
</dbReference>
<dbReference type="RefSeq" id="WP_232315906.1">
    <property type="nucleotide sequence ID" value="NZ_BJNB01000009.1"/>
</dbReference>
<dbReference type="Proteomes" id="UP000315353">
    <property type="component" value="Unassembled WGS sequence"/>
</dbReference>
<keyword evidence="1" id="KW-0472">Membrane</keyword>
<proteinExistence type="predicted"/>
<organism evidence="2 3">
    <name type="scientific">Corynebacterium flavescens</name>
    <dbReference type="NCBI Taxonomy" id="28028"/>
    <lineage>
        <taxon>Bacteria</taxon>
        <taxon>Bacillati</taxon>
        <taxon>Actinomycetota</taxon>
        <taxon>Actinomycetes</taxon>
        <taxon>Mycobacteriales</taxon>
        <taxon>Corynebacteriaceae</taxon>
        <taxon>Corynebacterium</taxon>
    </lineage>
</organism>
<evidence type="ECO:0000313" key="3">
    <source>
        <dbReference type="Proteomes" id="UP000315353"/>
    </source>
</evidence>
<accession>A0AB73B6R4</accession>